<dbReference type="Proteomes" id="UP001253193">
    <property type="component" value="Unassembled WGS sequence"/>
</dbReference>
<name>A0AAW8PY27_VIBPH</name>
<protein>
    <submittedName>
        <fullName evidence="1">Uncharacterized protein</fullName>
    </submittedName>
</protein>
<sequence length="47" mass="5519">MEQVSKLTEEQRKQAIDWLANDNYDISTVAQHFGLNREELAKEIRTV</sequence>
<dbReference type="AlphaFoldDB" id="A0AAW8PY27"/>
<proteinExistence type="predicted"/>
<reference evidence="1" key="1">
    <citation type="submission" date="2023-06" db="EMBL/GenBank/DDBJ databases">
        <title>Genomic Diversity of Vibrio spp. and Metagenomic Analysis of Pathogens in Florida Gulf Coastal Waters Following Hurricane Ian.</title>
        <authorList>
            <person name="Brumfield K.D."/>
        </authorList>
    </citation>
    <scope>NUCLEOTIDE SEQUENCE</scope>
    <source>
        <strain evidence="1">WBS2B-138</strain>
    </source>
</reference>
<accession>A0AAW8PY27</accession>
<dbReference type="EMBL" id="JAUHGG010000003">
    <property type="protein sequence ID" value="MDS1821117.1"/>
    <property type="molecule type" value="Genomic_DNA"/>
</dbReference>
<comment type="caution">
    <text evidence="1">The sequence shown here is derived from an EMBL/GenBank/DDBJ whole genome shotgun (WGS) entry which is preliminary data.</text>
</comment>
<dbReference type="RefSeq" id="WP_311019965.1">
    <property type="nucleotide sequence ID" value="NZ_JAUHGG010000003.1"/>
</dbReference>
<evidence type="ECO:0000313" key="1">
    <source>
        <dbReference type="EMBL" id="MDS1821117.1"/>
    </source>
</evidence>
<evidence type="ECO:0000313" key="2">
    <source>
        <dbReference type="Proteomes" id="UP001253193"/>
    </source>
</evidence>
<gene>
    <name evidence="1" type="ORF">QX249_10635</name>
</gene>
<organism evidence="1 2">
    <name type="scientific">Vibrio parahaemolyticus</name>
    <dbReference type="NCBI Taxonomy" id="670"/>
    <lineage>
        <taxon>Bacteria</taxon>
        <taxon>Pseudomonadati</taxon>
        <taxon>Pseudomonadota</taxon>
        <taxon>Gammaproteobacteria</taxon>
        <taxon>Vibrionales</taxon>
        <taxon>Vibrionaceae</taxon>
        <taxon>Vibrio</taxon>
    </lineage>
</organism>